<proteinExistence type="predicted"/>
<evidence type="ECO:0000313" key="3">
    <source>
        <dbReference type="Proteomes" id="UP000197138"/>
    </source>
</evidence>
<dbReference type="EMBL" id="MTKT01005556">
    <property type="protein sequence ID" value="OWM65809.1"/>
    <property type="molecule type" value="Genomic_DNA"/>
</dbReference>
<reference evidence="3" key="1">
    <citation type="journal article" date="2017" name="Plant J.">
        <title>The pomegranate (Punica granatum L.) genome and the genomics of punicalagin biosynthesis.</title>
        <authorList>
            <person name="Qin G."/>
            <person name="Xu C."/>
            <person name="Ming R."/>
            <person name="Tang H."/>
            <person name="Guyot R."/>
            <person name="Kramer E.M."/>
            <person name="Hu Y."/>
            <person name="Yi X."/>
            <person name="Qi Y."/>
            <person name="Xu X."/>
            <person name="Gao Z."/>
            <person name="Pan H."/>
            <person name="Jian J."/>
            <person name="Tian Y."/>
            <person name="Yue Z."/>
            <person name="Xu Y."/>
        </authorList>
    </citation>
    <scope>NUCLEOTIDE SEQUENCE [LARGE SCALE GENOMIC DNA]</scope>
    <source>
        <strain evidence="3">cv. Dabenzi</strain>
    </source>
</reference>
<evidence type="ECO:0000313" key="2">
    <source>
        <dbReference type="EMBL" id="OWM65809.1"/>
    </source>
</evidence>
<accession>A0A218VZW7</accession>
<gene>
    <name evidence="2" type="ORF">CDL15_Pgr015234</name>
</gene>
<dbReference type="Proteomes" id="UP000197138">
    <property type="component" value="Unassembled WGS sequence"/>
</dbReference>
<organism evidence="2 3">
    <name type="scientific">Punica granatum</name>
    <name type="common">Pomegranate</name>
    <dbReference type="NCBI Taxonomy" id="22663"/>
    <lineage>
        <taxon>Eukaryota</taxon>
        <taxon>Viridiplantae</taxon>
        <taxon>Streptophyta</taxon>
        <taxon>Embryophyta</taxon>
        <taxon>Tracheophyta</taxon>
        <taxon>Spermatophyta</taxon>
        <taxon>Magnoliopsida</taxon>
        <taxon>eudicotyledons</taxon>
        <taxon>Gunneridae</taxon>
        <taxon>Pentapetalae</taxon>
        <taxon>rosids</taxon>
        <taxon>malvids</taxon>
        <taxon>Myrtales</taxon>
        <taxon>Lythraceae</taxon>
        <taxon>Punica</taxon>
    </lineage>
</organism>
<name>A0A218VZW7_PUNGR</name>
<dbReference type="AlphaFoldDB" id="A0A218VZW7"/>
<protein>
    <submittedName>
        <fullName evidence="2">Uncharacterized protein</fullName>
    </submittedName>
</protein>
<sequence>MEASATEIGSFLALSEGVPAPEMLAALCSYYLPNSCPSLLISERRTVWSTAADNTQQAAVDERDKAGDAEAKNNAENKVISNQHLEAVEN</sequence>
<evidence type="ECO:0000256" key="1">
    <source>
        <dbReference type="SAM" id="MobiDB-lite"/>
    </source>
</evidence>
<comment type="caution">
    <text evidence="2">The sequence shown here is derived from an EMBL/GenBank/DDBJ whole genome shotgun (WGS) entry which is preliminary data.</text>
</comment>
<feature type="region of interest" description="Disordered" evidence="1">
    <location>
        <begin position="53"/>
        <end position="90"/>
    </location>
</feature>
<feature type="compositionally biased region" description="Basic and acidic residues" evidence="1">
    <location>
        <begin position="60"/>
        <end position="75"/>
    </location>
</feature>